<dbReference type="PANTHER" id="PTHR21367:SF1">
    <property type="entry name" value="ARGINYL-TRNA--PROTEIN TRANSFERASE 1"/>
    <property type="match status" value="1"/>
</dbReference>
<accession>A0A1I2FW81</accession>
<dbReference type="InterPro" id="IPR016181">
    <property type="entry name" value="Acyl_CoA_acyltransferase"/>
</dbReference>
<evidence type="ECO:0000313" key="3">
    <source>
        <dbReference type="Proteomes" id="UP000199513"/>
    </source>
</evidence>
<dbReference type="AlphaFoldDB" id="A0A1I2FW81"/>
<evidence type="ECO:0000313" key="2">
    <source>
        <dbReference type="EMBL" id="SFF08711.1"/>
    </source>
</evidence>
<protein>
    <submittedName>
        <fullName evidence="2">Arginine-tRNA-protein transferase</fullName>
    </submittedName>
</protein>
<dbReference type="Proteomes" id="UP000199513">
    <property type="component" value="Unassembled WGS sequence"/>
</dbReference>
<organism evidence="2 3">
    <name type="scientific">Thermoflexibacter ruber</name>
    <dbReference type="NCBI Taxonomy" id="1003"/>
    <lineage>
        <taxon>Bacteria</taxon>
        <taxon>Pseudomonadati</taxon>
        <taxon>Bacteroidota</taxon>
        <taxon>Cytophagia</taxon>
        <taxon>Cytophagales</taxon>
        <taxon>Thermoflexibacteraceae</taxon>
        <taxon>Thermoflexibacter</taxon>
    </lineage>
</organism>
<dbReference type="PANTHER" id="PTHR21367">
    <property type="entry name" value="ARGININE-TRNA-PROTEIN TRANSFERASE 1"/>
    <property type="match status" value="1"/>
</dbReference>
<keyword evidence="3" id="KW-1185">Reference proteome</keyword>
<gene>
    <name evidence="2" type="ORF">SAMN04488541_101561</name>
</gene>
<dbReference type="InterPro" id="IPR030700">
    <property type="entry name" value="N-end_Aminoacyl_Trfase"/>
</dbReference>
<dbReference type="EMBL" id="FONY01000015">
    <property type="protein sequence ID" value="SFF08711.1"/>
    <property type="molecule type" value="Genomic_DNA"/>
</dbReference>
<dbReference type="Pfam" id="PF04377">
    <property type="entry name" value="ATE_C"/>
    <property type="match status" value="1"/>
</dbReference>
<feature type="domain" description="N-end rule aminoacyl transferase C-terminal" evidence="1">
    <location>
        <begin position="96"/>
        <end position="210"/>
    </location>
</feature>
<keyword evidence="2" id="KW-0808">Transferase</keyword>
<proteinExistence type="predicted"/>
<sequence length="221" mass="25908">MSEWTYKPFLINEYFITRKITAETLDSVLANGWRHFGTYFFRYNVSFYQGQFCNVIPLRVDLQKFTLSKNQQKIWKKNQDLSVLVQPIQITQNVLDLFEKHKVKFKANMPESIYTFLSTNPAKVPCPAIEVGVYQADRLVAMSFLDVGKEAVSSVYGMYDFALANRSLGIYTMLLEIDFAVKTDCKYYYHGYCFDIPSFYDYKKKFKGLQGFDWQGSWNDL</sequence>
<evidence type="ECO:0000259" key="1">
    <source>
        <dbReference type="Pfam" id="PF04377"/>
    </source>
</evidence>
<dbReference type="GO" id="GO:0004057">
    <property type="term" value="F:arginyl-tRNA--protein transferase activity"/>
    <property type="evidence" value="ECO:0007669"/>
    <property type="project" value="InterPro"/>
</dbReference>
<reference evidence="3" key="1">
    <citation type="submission" date="2016-10" db="EMBL/GenBank/DDBJ databases">
        <authorList>
            <person name="Varghese N."/>
            <person name="Submissions S."/>
        </authorList>
    </citation>
    <scope>NUCLEOTIDE SEQUENCE [LARGE SCALE GENOMIC DNA]</scope>
    <source>
        <strain>GEY</strain>
        <strain evidence="3">DSM 9560</strain>
    </source>
</reference>
<dbReference type="STRING" id="1003.SAMN04488541_101561"/>
<dbReference type="OrthoDB" id="9782022at2"/>
<dbReference type="RefSeq" id="WP_091544606.1">
    <property type="nucleotide sequence ID" value="NZ_FONY01000015.1"/>
</dbReference>
<dbReference type="SUPFAM" id="SSF55729">
    <property type="entry name" value="Acyl-CoA N-acyltransferases (Nat)"/>
    <property type="match status" value="1"/>
</dbReference>
<dbReference type="GO" id="GO:0005737">
    <property type="term" value="C:cytoplasm"/>
    <property type="evidence" value="ECO:0007669"/>
    <property type="project" value="TreeGrafter"/>
</dbReference>
<name>A0A1I2FW81_9BACT</name>
<dbReference type="InterPro" id="IPR007472">
    <property type="entry name" value="N-end_Aminoacyl_Trfase_C"/>
</dbReference>